<evidence type="ECO:0000256" key="6">
    <source>
        <dbReference type="RuleBase" id="RU003693"/>
    </source>
</evidence>
<evidence type="ECO:0000256" key="2">
    <source>
        <dbReference type="ARBA" id="ARBA00005189"/>
    </source>
</evidence>
<accession>A0A2S7KSS3</accession>
<keyword evidence="5 6" id="KW-0663">Pyridoxal phosphate</keyword>
<comment type="caution">
    <text evidence="8">The sequence shown here is derived from an EMBL/GenBank/DDBJ whole genome shotgun (WGS) entry which is preliminary data.</text>
</comment>
<name>A0A2S7KSS3_9FLAO</name>
<dbReference type="EMBL" id="MQUB01000001">
    <property type="protein sequence ID" value="PQB05666.1"/>
    <property type="molecule type" value="Genomic_DNA"/>
</dbReference>
<dbReference type="Gene3D" id="3.40.640.10">
    <property type="entry name" value="Type I PLP-dependent aspartate aminotransferase-like (Major domain)"/>
    <property type="match status" value="1"/>
</dbReference>
<feature type="domain" description="Aminotransferase class I/classII large" evidence="7">
    <location>
        <begin position="29"/>
        <end position="373"/>
    </location>
</feature>
<evidence type="ECO:0000259" key="7">
    <source>
        <dbReference type="Pfam" id="PF00155"/>
    </source>
</evidence>
<evidence type="ECO:0000256" key="1">
    <source>
        <dbReference type="ARBA" id="ARBA00001933"/>
    </source>
</evidence>
<dbReference type="SUPFAM" id="SSF53383">
    <property type="entry name" value="PLP-dependent transferases"/>
    <property type="match status" value="1"/>
</dbReference>
<proteinExistence type="inferred from homology"/>
<comment type="cofactor">
    <cofactor evidence="1 6">
        <name>pyridoxal 5'-phosphate</name>
        <dbReference type="ChEBI" id="CHEBI:597326"/>
    </cofactor>
</comment>
<dbReference type="InterPro" id="IPR015421">
    <property type="entry name" value="PyrdxlP-dep_Trfase_major"/>
</dbReference>
<protein>
    <recommendedName>
        <fullName evidence="7">Aminotransferase class I/classII large domain-containing protein</fullName>
    </recommendedName>
</protein>
<dbReference type="Proteomes" id="UP000239800">
    <property type="component" value="Unassembled WGS sequence"/>
</dbReference>
<dbReference type="Pfam" id="PF00155">
    <property type="entry name" value="Aminotran_1_2"/>
    <property type="match status" value="1"/>
</dbReference>
<dbReference type="PANTHER" id="PTHR13693">
    <property type="entry name" value="CLASS II AMINOTRANSFERASE/8-AMINO-7-OXONONANOATE SYNTHASE"/>
    <property type="match status" value="1"/>
</dbReference>
<dbReference type="AlphaFoldDB" id="A0A2S7KSS3"/>
<dbReference type="PANTHER" id="PTHR13693:SF77">
    <property type="entry name" value="8-AMINO-7-OXONONANOATE SYNTHASE"/>
    <property type="match status" value="1"/>
</dbReference>
<gene>
    <name evidence="8" type="ORF">BST85_12735</name>
</gene>
<dbReference type="InterPro" id="IPR050087">
    <property type="entry name" value="AON_synthase_class-II"/>
</dbReference>
<dbReference type="GO" id="GO:0030170">
    <property type="term" value="F:pyridoxal phosphate binding"/>
    <property type="evidence" value="ECO:0007669"/>
    <property type="project" value="InterPro"/>
</dbReference>
<reference evidence="8 9" key="1">
    <citation type="submission" date="2016-11" db="EMBL/GenBank/DDBJ databases">
        <title>Trade-off between light-utilization and light-protection in marine flavobacteria.</title>
        <authorList>
            <person name="Kumagai Y."/>
        </authorList>
    </citation>
    <scope>NUCLEOTIDE SEQUENCE [LARGE SCALE GENOMIC DNA]</scope>
    <source>
        <strain evidence="8 9">NBRC 107741</strain>
    </source>
</reference>
<evidence type="ECO:0000256" key="5">
    <source>
        <dbReference type="ARBA" id="ARBA00022898"/>
    </source>
</evidence>
<organism evidence="8 9">
    <name type="scientific">Aureitalea marina</name>
    <dbReference type="NCBI Taxonomy" id="930804"/>
    <lineage>
        <taxon>Bacteria</taxon>
        <taxon>Pseudomonadati</taxon>
        <taxon>Bacteroidota</taxon>
        <taxon>Flavobacteriia</taxon>
        <taxon>Flavobacteriales</taxon>
        <taxon>Flavobacteriaceae</taxon>
        <taxon>Aureitalea</taxon>
    </lineage>
</organism>
<comment type="similarity">
    <text evidence="3">Belongs to the class-II pyridoxal-phosphate-dependent aminotransferase family. BioF subfamily.</text>
</comment>
<comment type="pathway">
    <text evidence="2">Lipid metabolism.</text>
</comment>
<dbReference type="InterPro" id="IPR004839">
    <property type="entry name" value="Aminotransferase_I/II_large"/>
</dbReference>
<dbReference type="RefSeq" id="WP_245917699.1">
    <property type="nucleotide sequence ID" value="NZ_MQUB01000001.1"/>
</dbReference>
<keyword evidence="4" id="KW-0808">Transferase</keyword>
<dbReference type="PROSITE" id="PS00599">
    <property type="entry name" value="AA_TRANSFER_CLASS_2"/>
    <property type="match status" value="1"/>
</dbReference>
<keyword evidence="9" id="KW-1185">Reference proteome</keyword>
<dbReference type="Gene3D" id="3.90.1150.10">
    <property type="entry name" value="Aspartate Aminotransferase, domain 1"/>
    <property type="match status" value="1"/>
</dbReference>
<evidence type="ECO:0000313" key="8">
    <source>
        <dbReference type="EMBL" id="PQB05666.1"/>
    </source>
</evidence>
<dbReference type="InterPro" id="IPR015422">
    <property type="entry name" value="PyrdxlP-dep_Trfase_small"/>
</dbReference>
<dbReference type="InterPro" id="IPR015424">
    <property type="entry name" value="PyrdxlP-dep_Trfase"/>
</dbReference>
<dbReference type="GO" id="GO:0016740">
    <property type="term" value="F:transferase activity"/>
    <property type="evidence" value="ECO:0007669"/>
    <property type="project" value="UniProtKB-KW"/>
</dbReference>
<evidence type="ECO:0000313" key="9">
    <source>
        <dbReference type="Proteomes" id="UP000239800"/>
    </source>
</evidence>
<evidence type="ECO:0000256" key="3">
    <source>
        <dbReference type="ARBA" id="ARBA00010008"/>
    </source>
</evidence>
<sequence>MNSFPGNLSNRLACRELDGSLRQLRLSSEMIDLYSNDYLGLANSPEIYQQADSWLAARKFQRSGSTGSRLLSGNSAIHLELESILQQFYKAERAVLFNSGYDANLGLLGSIIRRGDLVLMDELVHASIREGVRSSLGRALKFRHNDLNQLQELYDRNKPEDGNCYVVTESVFSMDGDSPNLGELANWCVNSGVRLIVDEAHAVGLFGPNGSGRVVDAGLEEMVFARVVTFGKAVGCHGAAVLGSTQLIEFLVNFAKPLIYSTSLPPHSLACIAVAHEAVTNDELRKKLWKLIDGFEAELNSLSISDYFVPSDSAIRCAVIRGNDQVKKASAQLAKHGFDVRPIISPTVPLGTERLRFCLHAYNTAGEIEKALSLVAQFYKGE</sequence>
<evidence type="ECO:0000256" key="4">
    <source>
        <dbReference type="ARBA" id="ARBA00022679"/>
    </source>
</evidence>
<dbReference type="InterPro" id="IPR001917">
    <property type="entry name" value="Aminotrans_II_pyridoxalP_BS"/>
</dbReference>